<dbReference type="PROSITE" id="PS50895">
    <property type="entry name" value="SURF1"/>
    <property type="match status" value="1"/>
</dbReference>
<evidence type="ECO:0000256" key="4">
    <source>
        <dbReference type="ARBA" id="ARBA00023136"/>
    </source>
</evidence>
<dbReference type="EMBL" id="SPNW01000032">
    <property type="protein sequence ID" value="TIA88919.1"/>
    <property type="molecule type" value="Genomic_DNA"/>
</dbReference>
<keyword evidence="3 5" id="KW-1133">Transmembrane helix</keyword>
<comment type="subcellular location">
    <subcellularLocation>
        <location evidence="1">Membrane</location>
    </subcellularLocation>
    <subcellularLocation>
        <location evidence="5">Mitochondrion inner membrane</location>
        <topology evidence="5">Multi-pass membrane protein</topology>
    </subcellularLocation>
</comment>
<sequence length="280" mass="31314">MTGMIRAALRASRPNCSNKVPIRYQSPPKYKHKQSFQFPTIGLIALSAIPLFTLYLGVWQVRRLDWKLNLIAELDDKLGQDPLPLPRQIDTSVLPEFEYRKVLATGQLIPHAVAIGPRTLDGEVGVHVVQPLVRKDGQAVLVNRGFVANDKLDAFIASLKKPQSADIVGMLRMSQKRNTFTPDNKPAENVWLWVDVPAIANHLSSLSGVSIQNVLIDEIYDGLNGVKLSQGTPIGRPSKIELRNQHAVYAFTWFSLSLFTSALLYRLAKRTQGLRLMKNK</sequence>
<dbReference type="OrthoDB" id="10040024at2759"/>
<evidence type="ECO:0000256" key="2">
    <source>
        <dbReference type="ARBA" id="ARBA00022692"/>
    </source>
</evidence>
<feature type="transmembrane region" description="Helical" evidence="5">
    <location>
        <begin position="247"/>
        <end position="268"/>
    </location>
</feature>
<evidence type="ECO:0000256" key="1">
    <source>
        <dbReference type="ARBA" id="ARBA00004370"/>
    </source>
</evidence>
<evidence type="ECO:0000256" key="3">
    <source>
        <dbReference type="ARBA" id="ARBA00022989"/>
    </source>
</evidence>
<dbReference type="Pfam" id="PF02104">
    <property type="entry name" value="SURF1"/>
    <property type="match status" value="1"/>
</dbReference>
<dbReference type="InterPro" id="IPR002994">
    <property type="entry name" value="Surf1/Shy1"/>
</dbReference>
<dbReference type="GO" id="GO:0005743">
    <property type="term" value="C:mitochondrial inner membrane"/>
    <property type="evidence" value="ECO:0007669"/>
    <property type="project" value="UniProtKB-SubCell"/>
</dbReference>
<name>A0A4T0FKV7_9BASI</name>
<evidence type="ECO:0000313" key="6">
    <source>
        <dbReference type="EMBL" id="TIA88919.1"/>
    </source>
</evidence>
<gene>
    <name evidence="6" type="ORF">E3P99_02334</name>
</gene>
<protein>
    <recommendedName>
        <fullName evidence="5">SURF1-like protein</fullName>
    </recommendedName>
</protein>
<evidence type="ECO:0000256" key="5">
    <source>
        <dbReference type="RuleBase" id="RU363076"/>
    </source>
</evidence>
<accession>A0A4T0FKV7</accession>
<comment type="caution">
    <text evidence="6">The sequence shown here is derived from an EMBL/GenBank/DDBJ whole genome shotgun (WGS) entry which is preliminary data.</text>
</comment>
<dbReference type="InterPro" id="IPR045214">
    <property type="entry name" value="Surf1/Surf4"/>
</dbReference>
<dbReference type="Proteomes" id="UP000310189">
    <property type="component" value="Unassembled WGS sequence"/>
</dbReference>
<dbReference type="PANTHER" id="PTHR23427:SF2">
    <property type="entry name" value="SURFEIT LOCUS PROTEIN 1"/>
    <property type="match status" value="1"/>
</dbReference>
<proteinExistence type="inferred from homology"/>
<organism evidence="6 7">
    <name type="scientific">Wallemia hederae</name>
    <dbReference type="NCBI Taxonomy" id="1540922"/>
    <lineage>
        <taxon>Eukaryota</taxon>
        <taxon>Fungi</taxon>
        <taxon>Dikarya</taxon>
        <taxon>Basidiomycota</taxon>
        <taxon>Wallemiomycotina</taxon>
        <taxon>Wallemiomycetes</taxon>
        <taxon>Wallemiales</taxon>
        <taxon>Wallemiaceae</taxon>
        <taxon>Wallemia</taxon>
    </lineage>
</organism>
<dbReference type="GO" id="GO:0033617">
    <property type="term" value="P:mitochondrial respiratory chain complex IV assembly"/>
    <property type="evidence" value="ECO:0007669"/>
    <property type="project" value="TreeGrafter"/>
</dbReference>
<keyword evidence="5" id="KW-0999">Mitochondrion inner membrane</keyword>
<dbReference type="PANTHER" id="PTHR23427">
    <property type="entry name" value="SURFEIT LOCUS PROTEIN"/>
    <property type="match status" value="1"/>
</dbReference>
<feature type="transmembrane region" description="Helical" evidence="5">
    <location>
        <begin position="38"/>
        <end position="59"/>
    </location>
</feature>
<dbReference type="AlphaFoldDB" id="A0A4T0FKV7"/>
<comment type="similarity">
    <text evidence="5">Belongs to the SURF1 family.</text>
</comment>
<keyword evidence="7" id="KW-1185">Reference proteome</keyword>
<keyword evidence="5" id="KW-0496">Mitochondrion</keyword>
<dbReference type="CDD" id="cd06662">
    <property type="entry name" value="SURF1"/>
    <property type="match status" value="1"/>
</dbReference>
<reference evidence="6 7" key="1">
    <citation type="submission" date="2019-03" db="EMBL/GenBank/DDBJ databases">
        <title>Sequencing 23 genomes of Wallemia ichthyophaga.</title>
        <authorList>
            <person name="Gostincar C."/>
        </authorList>
    </citation>
    <scope>NUCLEOTIDE SEQUENCE [LARGE SCALE GENOMIC DNA]</scope>
    <source>
        <strain evidence="6 7">EXF-5753</strain>
    </source>
</reference>
<evidence type="ECO:0000313" key="7">
    <source>
        <dbReference type="Proteomes" id="UP000310189"/>
    </source>
</evidence>
<keyword evidence="4 5" id="KW-0472">Membrane</keyword>
<keyword evidence="2 5" id="KW-0812">Transmembrane</keyword>
<comment type="function">
    <text evidence="5">Probably involved in the biogenesis of the COX complex.</text>
</comment>